<dbReference type="GeneID" id="118281255"/>
<sequence length="255" mass="29987">MAANGTRAILKIICGLTIFFLLVYWKSAYAFEQDSRLRNMLDACVKSSYRIMDSVEYIKQDNLNTPGYEIGYINFIIMEKYRRIVDKYNISSVNMKLNYLVENMLFLEDIERHYFEIEHLSNMLHEIERKYNVTTDLDTLYYEKTKKELEAGDDIYQSSSKDKKGKGEKGGKGGSGHGSGDDDRDKVVNGTTRDPRELRPPTTRTPRYDKGKKKRLKLYKYDIDTYIFNKLNPTTTPRPTPTWPLEYGWEIDYHW</sequence>
<accession>A0A9R0E0P6</accession>
<reference evidence="3" key="1">
    <citation type="submission" date="2025-08" db="UniProtKB">
        <authorList>
            <consortium name="RefSeq"/>
        </authorList>
    </citation>
    <scope>IDENTIFICATION</scope>
    <source>
        <tissue evidence="3">Whole larval tissue</tissue>
    </source>
</reference>
<feature type="compositionally biased region" description="Basic and acidic residues" evidence="1">
    <location>
        <begin position="160"/>
        <end position="171"/>
    </location>
</feature>
<feature type="compositionally biased region" description="Basic and acidic residues" evidence="1">
    <location>
        <begin position="179"/>
        <end position="199"/>
    </location>
</feature>
<protein>
    <submittedName>
        <fullName evidence="3">Uncharacterized protein LOC118281255 isoform X3</fullName>
    </submittedName>
</protein>
<name>A0A9R0E0P6_SPOFR</name>
<organism evidence="2 3">
    <name type="scientific">Spodoptera frugiperda</name>
    <name type="common">Fall armyworm</name>
    <dbReference type="NCBI Taxonomy" id="7108"/>
    <lineage>
        <taxon>Eukaryota</taxon>
        <taxon>Metazoa</taxon>
        <taxon>Ecdysozoa</taxon>
        <taxon>Arthropoda</taxon>
        <taxon>Hexapoda</taxon>
        <taxon>Insecta</taxon>
        <taxon>Pterygota</taxon>
        <taxon>Neoptera</taxon>
        <taxon>Endopterygota</taxon>
        <taxon>Lepidoptera</taxon>
        <taxon>Glossata</taxon>
        <taxon>Ditrysia</taxon>
        <taxon>Noctuoidea</taxon>
        <taxon>Noctuidae</taxon>
        <taxon>Amphipyrinae</taxon>
        <taxon>Spodoptera</taxon>
    </lineage>
</organism>
<evidence type="ECO:0000313" key="3">
    <source>
        <dbReference type="RefSeq" id="XP_050557007.1"/>
    </source>
</evidence>
<gene>
    <name evidence="3" type="primary">LOC118281255</name>
</gene>
<dbReference type="Proteomes" id="UP000829999">
    <property type="component" value="Chromosome 19"/>
</dbReference>
<feature type="region of interest" description="Disordered" evidence="1">
    <location>
        <begin position="153"/>
        <end position="212"/>
    </location>
</feature>
<keyword evidence="2" id="KW-1185">Reference proteome</keyword>
<evidence type="ECO:0000256" key="1">
    <source>
        <dbReference type="SAM" id="MobiDB-lite"/>
    </source>
</evidence>
<dbReference type="AlphaFoldDB" id="A0A9R0E0P6"/>
<evidence type="ECO:0000313" key="2">
    <source>
        <dbReference type="Proteomes" id="UP000829999"/>
    </source>
</evidence>
<dbReference type="RefSeq" id="XP_050557007.1">
    <property type="nucleotide sequence ID" value="XM_050701050.1"/>
</dbReference>
<proteinExistence type="predicted"/>